<proteinExistence type="predicted"/>
<organism evidence="1">
    <name type="scientific">Manihot esculenta</name>
    <name type="common">Cassava</name>
    <name type="synonym">Jatropha manihot</name>
    <dbReference type="NCBI Taxonomy" id="3983"/>
    <lineage>
        <taxon>Eukaryota</taxon>
        <taxon>Viridiplantae</taxon>
        <taxon>Streptophyta</taxon>
        <taxon>Embryophyta</taxon>
        <taxon>Tracheophyta</taxon>
        <taxon>Spermatophyta</taxon>
        <taxon>Magnoliopsida</taxon>
        <taxon>eudicotyledons</taxon>
        <taxon>Gunneridae</taxon>
        <taxon>Pentapetalae</taxon>
        <taxon>rosids</taxon>
        <taxon>fabids</taxon>
        <taxon>Malpighiales</taxon>
        <taxon>Euphorbiaceae</taxon>
        <taxon>Crotonoideae</taxon>
        <taxon>Manihoteae</taxon>
        <taxon>Manihot</taxon>
    </lineage>
</organism>
<reference evidence="1" key="1">
    <citation type="submission" date="2016-02" db="EMBL/GenBank/DDBJ databases">
        <title>WGS assembly of Manihot esculenta.</title>
        <authorList>
            <person name="Bredeson J.V."/>
            <person name="Prochnik S.E."/>
            <person name="Lyons J.B."/>
            <person name="Schmutz J."/>
            <person name="Grimwood J."/>
            <person name="Vrebalov J."/>
            <person name="Bart R.S."/>
            <person name="Amuge T."/>
            <person name="Ferguson M.E."/>
            <person name="Green R."/>
            <person name="Putnam N."/>
            <person name="Stites J."/>
            <person name="Rounsley S."/>
            <person name="Rokhsar D.S."/>
        </authorList>
    </citation>
    <scope>NUCLEOTIDE SEQUENCE [LARGE SCALE GENOMIC DNA]</scope>
    <source>
        <tissue evidence="1">Leaf</tissue>
    </source>
</reference>
<dbReference type="AlphaFoldDB" id="A0A2C9VNN2"/>
<gene>
    <name evidence="1" type="ORF">MANES_06G020800</name>
</gene>
<accession>A0A2C9VNN2</accession>
<evidence type="ECO:0000313" key="1">
    <source>
        <dbReference type="EMBL" id="OAY46709.1"/>
    </source>
</evidence>
<dbReference type="EMBL" id="CM004392">
    <property type="protein sequence ID" value="OAY46709.1"/>
    <property type="molecule type" value="Genomic_DNA"/>
</dbReference>
<protein>
    <submittedName>
        <fullName evidence="1">Uncharacterized protein</fullName>
    </submittedName>
</protein>
<dbReference type="Pfam" id="PF14223">
    <property type="entry name" value="Retrotran_gag_2"/>
    <property type="match status" value="1"/>
</dbReference>
<name>A0A2C9VNN2_MANES</name>
<sequence>MKPRETIIEMSTRFTDLVNLLKVFGKRFEETKLVKKILKSLSKSWEANL</sequence>